<dbReference type="EMBL" id="JAMDMX010000046">
    <property type="protein sequence ID" value="MCY9694361.1"/>
    <property type="molecule type" value="Genomic_DNA"/>
</dbReference>
<evidence type="ECO:0000313" key="1">
    <source>
        <dbReference type="EMBL" id="MCY9694361.1"/>
    </source>
</evidence>
<sequence length="105" mass="11290">MAFTTGLIINQSTGGPMATSVVVGIINNNPMFSANVELEVSRIITGFTRLPAGQDLFVLGPNKMFIKTYTLVNALAYEIQIDYFSATNIAFSAFGVDQSGNFVTN</sequence>
<reference evidence="1 2" key="1">
    <citation type="submission" date="2022-05" db="EMBL/GenBank/DDBJ databases">
        <title>Genome Sequencing of Bee-Associated Microbes.</title>
        <authorList>
            <person name="Dunlap C."/>
        </authorList>
    </citation>
    <scope>NUCLEOTIDE SEQUENCE [LARGE SCALE GENOMIC DNA]</scope>
    <source>
        <strain evidence="1 2">NRRL B-14421</strain>
    </source>
</reference>
<name>A0ABT4GDV0_9BACL</name>
<proteinExistence type="predicted"/>
<accession>A0ABT4GDV0</accession>
<gene>
    <name evidence="1" type="ORF">M5X19_15825</name>
</gene>
<dbReference type="Proteomes" id="UP001527099">
    <property type="component" value="Unassembled WGS sequence"/>
</dbReference>
<protein>
    <submittedName>
        <fullName evidence="1">Uncharacterized protein</fullName>
    </submittedName>
</protein>
<evidence type="ECO:0000313" key="2">
    <source>
        <dbReference type="Proteomes" id="UP001527099"/>
    </source>
</evidence>
<keyword evidence="2" id="KW-1185">Reference proteome</keyword>
<organism evidence="1 2">
    <name type="scientific">Paenibacillus alginolyticus</name>
    <dbReference type="NCBI Taxonomy" id="59839"/>
    <lineage>
        <taxon>Bacteria</taxon>
        <taxon>Bacillati</taxon>
        <taxon>Bacillota</taxon>
        <taxon>Bacilli</taxon>
        <taxon>Bacillales</taxon>
        <taxon>Paenibacillaceae</taxon>
        <taxon>Paenibacillus</taxon>
    </lineage>
</organism>
<dbReference type="RefSeq" id="WP_268616061.1">
    <property type="nucleotide sequence ID" value="NZ_JAMDMX010000046.1"/>
</dbReference>
<comment type="caution">
    <text evidence="1">The sequence shown here is derived from an EMBL/GenBank/DDBJ whole genome shotgun (WGS) entry which is preliminary data.</text>
</comment>